<comment type="caution">
    <text evidence="8">The sequence shown here is derived from an EMBL/GenBank/DDBJ whole genome shotgun (WGS) entry which is preliminary data.</text>
</comment>
<feature type="transmembrane region" description="Helical" evidence="6">
    <location>
        <begin position="39"/>
        <end position="59"/>
    </location>
</feature>
<dbReference type="GO" id="GO:0015086">
    <property type="term" value="F:cadmium ion transmembrane transporter activity"/>
    <property type="evidence" value="ECO:0007669"/>
    <property type="project" value="TreeGrafter"/>
</dbReference>
<evidence type="ECO:0000256" key="2">
    <source>
        <dbReference type="ARBA" id="ARBA00022448"/>
    </source>
</evidence>
<dbReference type="SUPFAM" id="SSF161111">
    <property type="entry name" value="Cation efflux protein transmembrane domain-like"/>
    <property type="match status" value="1"/>
</dbReference>
<feature type="transmembrane region" description="Helical" evidence="6">
    <location>
        <begin position="80"/>
        <end position="101"/>
    </location>
</feature>
<evidence type="ECO:0000256" key="1">
    <source>
        <dbReference type="ARBA" id="ARBA00004141"/>
    </source>
</evidence>
<dbReference type="InterPro" id="IPR058533">
    <property type="entry name" value="Cation_efflux_TM"/>
</dbReference>
<organism evidence="8 9">
    <name type="scientific">Fervidobacterium thailandense</name>
    <dbReference type="NCBI Taxonomy" id="1008305"/>
    <lineage>
        <taxon>Bacteria</taxon>
        <taxon>Thermotogati</taxon>
        <taxon>Thermotogota</taxon>
        <taxon>Thermotogae</taxon>
        <taxon>Thermotogales</taxon>
        <taxon>Fervidobacteriaceae</taxon>
        <taxon>Fervidobacterium</taxon>
    </lineage>
</organism>
<reference evidence="9" key="1">
    <citation type="submission" date="2016-04" db="EMBL/GenBank/DDBJ databases">
        <title>The genome sequence project of a novel Fervidobacterium isolate from a hot spring in Thailand.</title>
        <authorList>
            <person name="Gonzalez J.M."/>
            <person name="Cuecas A."/>
            <person name="Kanoksilapatham W."/>
        </authorList>
    </citation>
    <scope>NUCLEOTIDE SEQUENCE [LARGE SCALE GENOMIC DNA]</scope>
    <source>
        <strain evidence="9">FC2004</strain>
    </source>
</reference>
<keyword evidence="3 6" id="KW-0812">Transmembrane</keyword>
<dbReference type="EMBL" id="LWAF01000015">
    <property type="protein sequence ID" value="ODN29902.1"/>
    <property type="molecule type" value="Genomic_DNA"/>
</dbReference>
<dbReference type="STRING" id="1008305.A4H02_08195"/>
<dbReference type="InterPro" id="IPR027469">
    <property type="entry name" value="Cation_efflux_TMD_sf"/>
</dbReference>
<keyword evidence="4 6" id="KW-1133">Transmembrane helix</keyword>
<dbReference type="GO" id="GO:0005886">
    <property type="term" value="C:plasma membrane"/>
    <property type="evidence" value="ECO:0007669"/>
    <property type="project" value="TreeGrafter"/>
</dbReference>
<dbReference type="GO" id="GO:0015093">
    <property type="term" value="F:ferrous iron transmembrane transporter activity"/>
    <property type="evidence" value="ECO:0007669"/>
    <property type="project" value="TreeGrafter"/>
</dbReference>
<feature type="domain" description="Cation efflux protein transmembrane" evidence="7">
    <location>
        <begin position="13"/>
        <end position="214"/>
    </location>
</feature>
<dbReference type="InterPro" id="IPR050291">
    <property type="entry name" value="CDF_Transporter"/>
</dbReference>
<evidence type="ECO:0000313" key="9">
    <source>
        <dbReference type="Proteomes" id="UP000094570"/>
    </source>
</evidence>
<dbReference type="Pfam" id="PF01545">
    <property type="entry name" value="Cation_efflux"/>
    <property type="match status" value="1"/>
</dbReference>
<dbReference type="GO" id="GO:0006882">
    <property type="term" value="P:intracellular zinc ion homeostasis"/>
    <property type="evidence" value="ECO:0007669"/>
    <property type="project" value="TreeGrafter"/>
</dbReference>
<evidence type="ECO:0000256" key="6">
    <source>
        <dbReference type="SAM" id="Phobius"/>
    </source>
</evidence>
<dbReference type="Gene3D" id="1.20.1510.10">
    <property type="entry name" value="Cation efflux protein transmembrane domain"/>
    <property type="match status" value="1"/>
</dbReference>
<comment type="subcellular location">
    <subcellularLocation>
        <location evidence="1">Membrane</location>
        <topology evidence="1">Multi-pass membrane protein</topology>
    </subcellularLocation>
</comment>
<name>A0A1E3G104_9BACT</name>
<evidence type="ECO:0000313" key="8">
    <source>
        <dbReference type="EMBL" id="ODN29902.1"/>
    </source>
</evidence>
<keyword evidence="5 6" id="KW-0472">Membrane</keyword>
<accession>A0A1E3G104</accession>
<feature type="transmembrane region" description="Helical" evidence="6">
    <location>
        <begin position="12"/>
        <end position="33"/>
    </location>
</feature>
<evidence type="ECO:0000256" key="4">
    <source>
        <dbReference type="ARBA" id="ARBA00022989"/>
    </source>
</evidence>
<dbReference type="PANTHER" id="PTHR43840">
    <property type="entry name" value="MITOCHONDRIAL METAL TRANSPORTER 1-RELATED"/>
    <property type="match status" value="1"/>
</dbReference>
<dbReference type="OrthoDB" id="2388015at2"/>
<feature type="transmembrane region" description="Helical" evidence="6">
    <location>
        <begin position="185"/>
        <end position="203"/>
    </location>
</feature>
<gene>
    <name evidence="8" type="ORF">A4H02_08195</name>
</gene>
<dbReference type="Proteomes" id="UP000094570">
    <property type="component" value="Unassembled WGS sequence"/>
</dbReference>
<dbReference type="AlphaFoldDB" id="A0A1E3G104"/>
<dbReference type="PANTHER" id="PTHR43840:SF15">
    <property type="entry name" value="MITOCHONDRIAL METAL TRANSPORTER 1-RELATED"/>
    <property type="match status" value="1"/>
</dbReference>
<keyword evidence="2" id="KW-0813">Transport</keyword>
<evidence type="ECO:0000256" key="5">
    <source>
        <dbReference type="ARBA" id="ARBA00023136"/>
    </source>
</evidence>
<evidence type="ECO:0000259" key="7">
    <source>
        <dbReference type="Pfam" id="PF01545"/>
    </source>
</evidence>
<keyword evidence="9" id="KW-1185">Reference proteome</keyword>
<protein>
    <recommendedName>
        <fullName evidence="7">Cation efflux protein transmembrane domain-containing protein</fullName>
    </recommendedName>
</protein>
<dbReference type="RefSeq" id="WP_069293697.1">
    <property type="nucleotide sequence ID" value="NZ_CP140110.1"/>
</dbReference>
<evidence type="ECO:0000256" key="3">
    <source>
        <dbReference type="ARBA" id="ARBA00022692"/>
    </source>
</evidence>
<dbReference type="GO" id="GO:0015341">
    <property type="term" value="F:zinc efflux antiporter activity"/>
    <property type="evidence" value="ECO:0007669"/>
    <property type="project" value="TreeGrafter"/>
</dbReference>
<feature type="transmembrane region" description="Helical" evidence="6">
    <location>
        <begin position="113"/>
        <end position="134"/>
    </location>
</feature>
<sequence>MRKQLEKEKGIILFSIAMTVLSSVLGISIGLIANSQLVLFDGVYSLVSFALSLTSLYTAKFMAKNDWKRYPFGKAAAEPLVMIFNYTALIFLAAQFIFNNIKTILEGGREVRTGIALIYAVITTSICAGTYLIINRFAKNRNSGLLQVEADGWLYDTYTSLSVLLTFLTARVLSKYGVLTNYLRFIDPAVVILFSVMFIRWSVKMIIEASKEILAVSADDELTDKLEEIVEQIEEEYKIKESFVRVSRGRRIIWVEIDFVVDDNSLVKTVKDEDEVRAKIYDALKMAKCDKWVTISFTTKRKWAK</sequence>
<proteinExistence type="predicted"/>